<proteinExistence type="predicted"/>
<keyword evidence="3" id="KW-1185">Reference proteome</keyword>
<dbReference type="RefSeq" id="WP_066164609.1">
    <property type="nucleotide sequence ID" value="NZ_CP136137.1"/>
</dbReference>
<evidence type="ECO:0008006" key="4">
    <source>
        <dbReference type="Google" id="ProtNLM"/>
    </source>
</evidence>
<evidence type="ECO:0000256" key="1">
    <source>
        <dbReference type="SAM" id="MobiDB-lite"/>
    </source>
</evidence>
<dbReference type="Proteomes" id="UP001479933">
    <property type="component" value="Chromosome"/>
</dbReference>
<sequence>MPPTTTAYDVDDLGAITDLAAAVGRERFAPRAAQWDADRTPTPLQDRQFRGSPGFLGIALPGSFDKRK</sequence>
<reference evidence="2 3" key="1">
    <citation type="journal article" date="2023" name="Virus Evol.">
        <title>Computational host range prediction-The good, the bad, and the ugly.</title>
        <authorList>
            <person name="Howell A.A."/>
            <person name="Versoza C.J."/>
            <person name="Pfeifer S.P."/>
        </authorList>
    </citation>
    <scope>NUCLEOTIDE SEQUENCE [LARGE SCALE GENOMIC DNA]</scope>
    <source>
        <strain evidence="2 3">1610/1b</strain>
    </source>
</reference>
<accession>A0ABZ2TWA6</accession>
<evidence type="ECO:0000313" key="2">
    <source>
        <dbReference type="EMBL" id="WYY05792.1"/>
    </source>
</evidence>
<evidence type="ECO:0000313" key="3">
    <source>
        <dbReference type="Proteomes" id="UP001479933"/>
    </source>
</evidence>
<organism evidence="2 3">
    <name type="scientific">Gordonia hydrophobica</name>
    <dbReference type="NCBI Taxonomy" id="40516"/>
    <lineage>
        <taxon>Bacteria</taxon>
        <taxon>Bacillati</taxon>
        <taxon>Actinomycetota</taxon>
        <taxon>Actinomycetes</taxon>
        <taxon>Mycobacteriales</taxon>
        <taxon>Gordoniaceae</taxon>
        <taxon>Gordonia</taxon>
    </lineage>
</organism>
<gene>
    <name evidence="2" type="ORF">RVF87_11925</name>
</gene>
<name>A0ABZ2TWA6_9ACTN</name>
<feature type="region of interest" description="Disordered" evidence="1">
    <location>
        <begin position="32"/>
        <end position="68"/>
    </location>
</feature>
<protein>
    <recommendedName>
        <fullName evidence="4">Acyl-CoA dehydrogenase</fullName>
    </recommendedName>
</protein>
<dbReference type="EMBL" id="CP136137">
    <property type="protein sequence ID" value="WYY05792.1"/>
    <property type="molecule type" value="Genomic_DNA"/>
</dbReference>